<sequence length="161" mass="18593">MKKNANRRVAYRNLPQLFLQARERLMIHFRPLFQHFGLTEQQWRVLRALDEQGELEPWELCEACHFHSSSMAGILARMTEMKLIVRHAVPEDQRRLRIALSAKGDRTVRDIAPLIDRQYRYLEQALGERMDRLAAALEDFIAADMGPVKKVDLPAAAGDGK</sequence>
<organism evidence="2 3">
    <name type="scientific">Noviherbaspirillum aridicola</name>
    <dbReference type="NCBI Taxonomy" id="2849687"/>
    <lineage>
        <taxon>Bacteria</taxon>
        <taxon>Pseudomonadati</taxon>
        <taxon>Pseudomonadota</taxon>
        <taxon>Betaproteobacteria</taxon>
        <taxon>Burkholderiales</taxon>
        <taxon>Oxalobacteraceae</taxon>
        <taxon>Noviherbaspirillum</taxon>
    </lineage>
</organism>
<evidence type="ECO:0000259" key="1">
    <source>
        <dbReference type="PROSITE" id="PS50995"/>
    </source>
</evidence>
<gene>
    <name evidence="2" type="primary">hpaR</name>
    <name evidence="2" type="ORF">NCCP691_27470</name>
</gene>
<dbReference type="InterPro" id="IPR036388">
    <property type="entry name" value="WH-like_DNA-bd_sf"/>
</dbReference>
<reference evidence="2 3" key="1">
    <citation type="journal article" date="2022" name="Int. J. Syst. Evol. Microbiol.">
        <title>Noviherbaspirillum aridicola sp. nov., isolated from an arid soil in Pakistan.</title>
        <authorList>
            <person name="Khan I.U."/>
            <person name="Saqib M."/>
            <person name="Amin A."/>
            <person name="Hussain F."/>
            <person name="Li L."/>
            <person name="Liu Y.H."/>
            <person name="Fang B.Z."/>
            <person name="Ahmed I."/>
            <person name="Li W.J."/>
        </authorList>
    </citation>
    <scope>NUCLEOTIDE SEQUENCE [LARGE SCALE GENOMIC DNA]</scope>
    <source>
        <strain evidence="2 3">NCCP-691</strain>
    </source>
</reference>
<evidence type="ECO:0000313" key="3">
    <source>
        <dbReference type="Proteomes" id="UP000887222"/>
    </source>
</evidence>
<dbReference type="InterPro" id="IPR039422">
    <property type="entry name" value="MarR/SlyA-like"/>
</dbReference>
<dbReference type="SUPFAM" id="SSF46785">
    <property type="entry name" value="Winged helix' DNA-binding domain"/>
    <property type="match status" value="1"/>
</dbReference>
<comment type="caution">
    <text evidence="2">The sequence shown here is derived from an EMBL/GenBank/DDBJ whole genome shotgun (WGS) entry which is preliminary data.</text>
</comment>
<dbReference type="SMART" id="SM00347">
    <property type="entry name" value="HTH_MARR"/>
    <property type="match status" value="1"/>
</dbReference>
<dbReference type="EMBL" id="BPMK01000012">
    <property type="protein sequence ID" value="GIZ52733.1"/>
    <property type="molecule type" value="Genomic_DNA"/>
</dbReference>
<dbReference type="Gene3D" id="1.10.10.10">
    <property type="entry name" value="Winged helix-like DNA-binding domain superfamily/Winged helix DNA-binding domain"/>
    <property type="match status" value="1"/>
</dbReference>
<feature type="domain" description="HTH marR-type" evidence="1">
    <location>
        <begin position="11"/>
        <end position="142"/>
    </location>
</feature>
<dbReference type="InterPro" id="IPR036390">
    <property type="entry name" value="WH_DNA-bd_sf"/>
</dbReference>
<accession>A0ABQ4Q689</accession>
<name>A0ABQ4Q689_9BURK</name>
<evidence type="ECO:0000313" key="2">
    <source>
        <dbReference type="EMBL" id="GIZ52733.1"/>
    </source>
</evidence>
<dbReference type="Pfam" id="PF12802">
    <property type="entry name" value="MarR_2"/>
    <property type="match status" value="1"/>
</dbReference>
<dbReference type="RefSeq" id="WP_220809159.1">
    <property type="nucleotide sequence ID" value="NZ_BPMK01000012.1"/>
</dbReference>
<keyword evidence="3" id="KW-1185">Reference proteome</keyword>
<dbReference type="InterPro" id="IPR000835">
    <property type="entry name" value="HTH_MarR-typ"/>
</dbReference>
<proteinExistence type="predicted"/>
<dbReference type="PANTHER" id="PTHR33164">
    <property type="entry name" value="TRANSCRIPTIONAL REGULATOR, MARR FAMILY"/>
    <property type="match status" value="1"/>
</dbReference>
<dbReference type="PROSITE" id="PS50995">
    <property type="entry name" value="HTH_MARR_2"/>
    <property type="match status" value="1"/>
</dbReference>
<dbReference type="Proteomes" id="UP000887222">
    <property type="component" value="Unassembled WGS sequence"/>
</dbReference>
<dbReference type="PANTHER" id="PTHR33164:SF13">
    <property type="entry name" value="4-HYDROXYPHENYLACETATE CATABOLISM PROTEIN"/>
    <property type="match status" value="1"/>
</dbReference>
<protein>
    <submittedName>
        <fullName evidence="2">Homoprotocatechuate degradation operon regulator, HpaR</fullName>
    </submittedName>
</protein>